<reference evidence="2 3" key="1">
    <citation type="submission" date="2024-09" db="EMBL/GenBank/DDBJ databases">
        <title>Rethinking Asexuality: The Enigmatic Case of Functional Sexual Genes in Lepraria (Stereocaulaceae).</title>
        <authorList>
            <person name="Doellman M."/>
            <person name="Sun Y."/>
            <person name="Barcenas-Pena A."/>
            <person name="Lumbsch H.T."/>
            <person name="Grewe F."/>
        </authorList>
    </citation>
    <scope>NUCLEOTIDE SEQUENCE [LARGE SCALE GENOMIC DNA]</scope>
    <source>
        <strain evidence="2 3">Grewe 0041</strain>
    </source>
</reference>
<feature type="compositionally biased region" description="Low complexity" evidence="1">
    <location>
        <begin position="31"/>
        <end position="56"/>
    </location>
</feature>
<feature type="region of interest" description="Disordered" evidence="1">
    <location>
        <begin position="1"/>
        <end position="56"/>
    </location>
</feature>
<sequence>MSYELSDTFIQWQPSEPPNSGYRNSSHDGNTTDTSTPNSPDPSPVSTSTTATTMDIDSVHQAINTLSPPYPFASLSEPPLVPFQPATYPAAFTPHPQSPRFPGDL</sequence>
<comment type="caution">
    <text evidence="2">The sequence shown here is derived from an EMBL/GenBank/DDBJ whole genome shotgun (WGS) entry which is preliminary data.</text>
</comment>
<gene>
    <name evidence="2" type="ORF">ABVK25_005777</name>
</gene>
<accession>A0ABR4B7K7</accession>
<evidence type="ECO:0000256" key="1">
    <source>
        <dbReference type="SAM" id="MobiDB-lite"/>
    </source>
</evidence>
<evidence type="ECO:0000313" key="2">
    <source>
        <dbReference type="EMBL" id="KAL2053848.1"/>
    </source>
</evidence>
<organism evidence="2 3">
    <name type="scientific">Lepraria finkii</name>
    <dbReference type="NCBI Taxonomy" id="1340010"/>
    <lineage>
        <taxon>Eukaryota</taxon>
        <taxon>Fungi</taxon>
        <taxon>Dikarya</taxon>
        <taxon>Ascomycota</taxon>
        <taxon>Pezizomycotina</taxon>
        <taxon>Lecanoromycetes</taxon>
        <taxon>OSLEUM clade</taxon>
        <taxon>Lecanoromycetidae</taxon>
        <taxon>Lecanorales</taxon>
        <taxon>Lecanorineae</taxon>
        <taxon>Stereocaulaceae</taxon>
        <taxon>Lepraria</taxon>
    </lineage>
</organism>
<proteinExistence type="predicted"/>
<dbReference type="Proteomes" id="UP001590951">
    <property type="component" value="Unassembled WGS sequence"/>
</dbReference>
<evidence type="ECO:0000313" key="3">
    <source>
        <dbReference type="Proteomes" id="UP001590951"/>
    </source>
</evidence>
<protein>
    <submittedName>
        <fullName evidence="2">Uncharacterized protein</fullName>
    </submittedName>
</protein>
<name>A0ABR4B7K7_9LECA</name>
<keyword evidence="3" id="KW-1185">Reference proteome</keyword>
<dbReference type="EMBL" id="JBHFEH010000018">
    <property type="protein sequence ID" value="KAL2053848.1"/>
    <property type="molecule type" value="Genomic_DNA"/>
</dbReference>